<dbReference type="PANTHER" id="PTHR35333:SF4">
    <property type="entry name" value="SLR0121 PROTEIN"/>
    <property type="match status" value="1"/>
</dbReference>
<dbReference type="GO" id="GO:0046677">
    <property type="term" value="P:response to antibiotic"/>
    <property type="evidence" value="ECO:0007669"/>
    <property type="project" value="InterPro"/>
</dbReference>
<comment type="catalytic activity">
    <reaction evidence="1">
        <text>a beta-lactam + H2O = a substituted beta-amino acid</text>
        <dbReference type="Rhea" id="RHEA:20401"/>
        <dbReference type="ChEBI" id="CHEBI:15377"/>
        <dbReference type="ChEBI" id="CHEBI:35627"/>
        <dbReference type="ChEBI" id="CHEBI:140347"/>
        <dbReference type="EC" id="3.5.2.6"/>
    </reaction>
</comment>
<dbReference type="GO" id="GO:0008800">
    <property type="term" value="F:beta-lactamase activity"/>
    <property type="evidence" value="ECO:0007669"/>
    <property type="project" value="UniProtKB-EC"/>
</dbReference>
<gene>
    <name evidence="4" type="ORF">TRIP_D420078</name>
</gene>
<dbReference type="Pfam" id="PF13354">
    <property type="entry name" value="Beta-lactamase2"/>
    <property type="match status" value="1"/>
</dbReference>
<dbReference type="Gene3D" id="3.40.710.10">
    <property type="entry name" value="DD-peptidase/beta-lactamase superfamily"/>
    <property type="match status" value="1"/>
</dbReference>
<dbReference type="InterPro" id="IPR012338">
    <property type="entry name" value="Beta-lactam/transpept-like"/>
</dbReference>
<reference evidence="4" key="1">
    <citation type="submission" date="2018-07" db="EMBL/GenBank/DDBJ databases">
        <authorList>
            <consortium name="Genoscope - CEA"/>
            <person name="William W."/>
        </authorList>
    </citation>
    <scope>NUCLEOTIDE SEQUENCE</scope>
    <source>
        <strain evidence="4">IK1</strain>
    </source>
</reference>
<dbReference type="InterPro" id="IPR045155">
    <property type="entry name" value="Beta-lactam_cat"/>
</dbReference>
<evidence type="ECO:0000259" key="3">
    <source>
        <dbReference type="Pfam" id="PF13354"/>
    </source>
</evidence>
<feature type="chain" id="PRO_5024840818" description="Beta-lactamase class A catalytic domain-containing protein" evidence="2">
    <location>
        <begin position="23"/>
        <end position="311"/>
    </location>
</feature>
<protein>
    <recommendedName>
        <fullName evidence="3">Beta-lactamase class A catalytic domain-containing protein</fullName>
    </recommendedName>
</protein>
<evidence type="ECO:0000256" key="2">
    <source>
        <dbReference type="SAM" id="SignalP"/>
    </source>
</evidence>
<dbReference type="EMBL" id="UPXZ01000037">
    <property type="protein sequence ID" value="VBB47164.1"/>
    <property type="molecule type" value="Genomic_DNA"/>
</dbReference>
<dbReference type="SUPFAM" id="SSF56601">
    <property type="entry name" value="beta-lactamase/transpeptidase-like"/>
    <property type="match status" value="1"/>
</dbReference>
<keyword evidence="2" id="KW-0732">Signal</keyword>
<dbReference type="InterPro" id="IPR000871">
    <property type="entry name" value="Beta-lactam_class-A"/>
</dbReference>
<feature type="domain" description="Beta-lactamase class A catalytic" evidence="3">
    <location>
        <begin position="45"/>
        <end position="262"/>
    </location>
</feature>
<evidence type="ECO:0000313" key="4">
    <source>
        <dbReference type="EMBL" id="VBB47164.1"/>
    </source>
</evidence>
<dbReference type="AlphaFoldDB" id="A0A653AGG9"/>
<dbReference type="PANTHER" id="PTHR35333">
    <property type="entry name" value="BETA-LACTAMASE"/>
    <property type="match status" value="1"/>
</dbReference>
<feature type="signal peptide" evidence="2">
    <location>
        <begin position="1"/>
        <end position="22"/>
    </location>
</feature>
<proteinExistence type="predicted"/>
<organism evidence="4">
    <name type="scientific">uncultured Paludibacter sp</name>
    <dbReference type="NCBI Taxonomy" id="497635"/>
    <lineage>
        <taxon>Bacteria</taxon>
        <taxon>Pseudomonadati</taxon>
        <taxon>Bacteroidota</taxon>
        <taxon>Bacteroidia</taxon>
        <taxon>Bacteroidales</taxon>
        <taxon>Paludibacteraceae</taxon>
        <taxon>Paludibacter</taxon>
        <taxon>environmental samples</taxon>
    </lineage>
</organism>
<sequence>MKRLFFFSIIFCLVSFFSDVSAQKIDKKLTKLIENQVAGFNGTIGVYVKNLKTDKEAFFNADTVFPTASTIKVPIMVAVFDKIEKKELKYYQPLTYSIKKELYKGDDGLIASLRDSTKVPLSIVQMLSICTSDNSASLWLQELAGTGTVINELMENIGLKDTRVNSRTPGREKIREIYGWGQTTPREMTQLLEKIRNREIISPAACDEMYRILGTIYYRDRALSQIPPTINTASKQGMVSAARSEAVLVNAPHGDYVFAVYTKNQKDISWGKDNEGRKQIIQISALLWNYFEPKYGWKPAEGHEGFEGEDN</sequence>
<accession>A0A653AGG9</accession>
<evidence type="ECO:0000256" key="1">
    <source>
        <dbReference type="ARBA" id="ARBA00001526"/>
    </source>
</evidence>
<name>A0A653AGG9_9BACT</name>
<dbReference type="GO" id="GO:0030655">
    <property type="term" value="P:beta-lactam antibiotic catabolic process"/>
    <property type="evidence" value="ECO:0007669"/>
    <property type="project" value="InterPro"/>
</dbReference>